<proteinExistence type="predicted"/>
<dbReference type="PIRSF" id="PIRSF000332">
    <property type="entry name" value="FMO"/>
    <property type="match status" value="1"/>
</dbReference>
<keyword evidence="3" id="KW-0560">Oxidoreductase</keyword>
<evidence type="ECO:0000313" key="6">
    <source>
        <dbReference type="Proteomes" id="UP001595075"/>
    </source>
</evidence>
<comment type="caution">
    <text evidence="5">The sequence shown here is derived from an EMBL/GenBank/DDBJ whole genome shotgun (WGS) entry which is preliminary data.</text>
</comment>
<keyword evidence="6" id="KW-1185">Reference proteome</keyword>
<reference evidence="5 6" key="1">
    <citation type="journal article" date="2024" name="Commun. Biol.">
        <title>Comparative genomic analysis of thermophilic fungi reveals convergent evolutionary adaptations and gene losses.</title>
        <authorList>
            <person name="Steindorff A.S."/>
            <person name="Aguilar-Pontes M.V."/>
            <person name="Robinson A.J."/>
            <person name="Andreopoulos B."/>
            <person name="LaButti K."/>
            <person name="Kuo A."/>
            <person name="Mondo S."/>
            <person name="Riley R."/>
            <person name="Otillar R."/>
            <person name="Haridas S."/>
            <person name="Lipzen A."/>
            <person name="Grimwood J."/>
            <person name="Schmutz J."/>
            <person name="Clum A."/>
            <person name="Reid I.D."/>
            <person name="Moisan M.C."/>
            <person name="Butler G."/>
            <person name="Nguyen T.T.M."/>
            <person name="Dewar K."/>
            <person name="Conant G."/>
            <person name="Drula E."/>
            <person name="Henrissat B."/>
            <person name="Hansel C."/>
            <person name="Singer S."/>
            <person name="Hutchinson M.I."/>
            <person name="de Vries R.P."/>
            <person name="Natvig D.O."/>
            <person name="Powell A.J."/>
            <person name="Tsang A."/>
            <person name="Grigoriev I.V."/>
        </authorList>
    </citation>
    <scope>NUCLEOTIDE SEQUENCE [LARGE SCALE GENOMIC DNA]</scope>
    <source>
        <strain evidence="5 6">CBS 494.80</strain>
    </source>
</reference>
<accession>A0ABR4BRR9</accession>
<name>A0ABR4BRR9_9HELO</name>
<evidence type="ECO:0000256" key="2">
    <source>
        <dbReference type="ARBA" id="ARBA00022827"/>
    </source>
</evidence>
<evidence type="ECO:0000256" key="1">
    <source>
        <dbReference type="ARBA" id="ARBA00022630"/>
    </source>
</evidence>
<dbReference type="SUPFAM" id="SSF51905">
    <property type="entry name" value="FAD/NAD(P)-binding domain"/>
    <property type="match status" value="1"/>
</dbReference>
<dbReference type="EMBL" id="JAZHXI010000023">
    <property type="protein sequence ID" value="KAL2060367.1"/>
    <property type="molecule type" value="Genomic_DNA"/>
</dbReference>
<gene>
    <name evidence="5" type="ORF">VTL71DRAFT_9762</name>
</gene>
<organism evidence="5 6">
    <name type="scientific">Oculimacula yallundae</name>
    <dbReference type="NCBI Taxonomy" id="86028"/>
    <lineage>
        <taxon>Eukaryota</taxon>
        <taxon>Fungi</taxon>
        <taxon>Dikarya</taxon>
        <taxon>Ascomycota</taxon>
        <taxon>Pezizomycotina</taxon>
        <taxon>Leotiomycetes</taxon>
        <taxon>Helotiales</taxon>
        <taxon>Ploettnerulaceae</taxon>
        <taxon>Oculimacula</taxon>
    </lineage>
</organism>
<evidence type="ECO:0000256" key="3">
    <source>
        <dbReference type="ARBA" id="ARBA00023002"/>
    </source>
</evidence>
<keyword evidence="2" id="KW-0274">FAD</keyword>
<dbReference type="InterPro" id="IPR000960">
    <property type="entry name" value="Flavin_mOase"/>
</dbReference>
<dbReference type="InterPro" id="IPR050346">
    <property type="entry name" value="FMO-like"/>
</dbReference>
<keyword evidence="1" id="KW-0285">Flavoprotein</keyword>
<dbReference type="PANTHER" id="PTHR23023">
    <property type="entry name" value="DIMETHYLANILINE MONOOXYGENASE"/>
    <property type="match status" value="1"/>
</dbReference>
<sequence length="569" mass="63709">MASVVTNGPKRVVVIGAGWAGLVAAKTYLEIDPKIHLTIFDCERTLGGVWNADRCFPGFLADSPSGLFDYSDLPMREAIGLKDWSDLPGDQVYRYLKAYAEKFSLVEKMRLSTKIKRVARNMDMKAWDLEIEGSGEIVTCDKLLLATGLNSKPTWPNIPLDDFDGLAIHSKDIGLRHVELLSEKVKRVAIYGGGKSAIDAVDFCVNAGKHVDWIIRETGNGAGMMIQVRKRGVHGARLVGRYKNILTPSIFSTGSFWYRFLHSGKSRIGDWLVKKFWSKASTVPLSMSPYDKKCSNMEKLQPETKDALFFTASLSALHGQKKFVDELHFGNLIQVHRATITSMTGSGINMNNGESLPCDAAIFATGWEYMSTMFDPAESLNLGSPAPLTDEDPETTTYWEKLRGKAEKEVLDLLPILKNPPPHHPRKVEHTPYRLYRHILPSNLAAQDDRSLIFLGLLTSIQTSIYAEVSALWGVSWMEGLLDISKSKEEMDYDIAKVNSWCERRYLARGRTRQIASAEIQDVTDLLMRDMGLKVYRKSNMFSETFLPGTAQDYKGIVQEMLSKTSGVK</sequence>
<evidence type="ECO:0000259" key="4">
    <source>
        <dbReference type="Pfam" id="PF07992"/>
    </source>
</evidence>
<feature type="domain" description="FAD/NAD(P)-binding" evidence="4">
    <location>
        <begin position="11"/>
        <end position="216"/>
    </location>
</feature>
<dbReference type="InterPro" id="IPR023753">
    <property type="entry name" value="FAD/NAD-binding_dom"/>
</dbReference>
<dbReference type="Pfam" id="PF07992">
    <property type="entry name" value="Pyr_redox_2"/>
    <property type="match status" value="1"/>
</dbReference>
<evidence type="ECO:0000313" key="5">
    <source>
        <dbReference type="EMBL" id="KAL2060367.1"/>
    </source>
</evidence>
<dbReference type="Gene3D" id="3.50.50.60">
    <property type="entry name" value="FAD/NAD(P)-binding domain"/>
    <property type="match status" value="1"/>
</dbReference>
<dbReference type="Proteomes" id="UP001595075">
    <property type="component" value="Unassembled WGS sequence"/>
</dbReference>
<protein>
    <recommendedName>
        <fullName evidence="4">FAD/NAD(P)-binding domain-containing protein</fullName>
    </recommendedName>
</protein>
<dbReference type="InterPro" id="IPR036188">
    <property type="entry name" value="FAD/NAD-bd_sf"/>
</dbReference>